<dbReference type="Pfam" id="PF00172">
    <property type="entry name" value="Zn_clus"/>
    <property type="match status" value="1"/>
</dbReference>
<organism evidence="3 4">
    <name type="scientific">Colletotrichum chlorophyti</name>
    <dbReference type="NCBI Taxonomy" id="708187"/>
    <lineage>
        <taxon>Eukaryota</taxon>
        <taxon>Fungi</taxon>
        <taxon>Dikarya</taxon>
        <taxon>Ascomycota</taxon>
        <taxon>Pezizomycotina</taxon>
        <taxon>Sordariomycetes</taxon>
        <taxon>Hypocreomycetidae</taxon>
        <taxon>Glomerellales</taxon>
        <taxon>Glomerellaceae</taxon>
        <taxon>Colletotrichum</taxon>
    </lineage>
</organism>
<sequence length="440" mass="49261">MVGVPGRSKACNTCRMRKKGCDFQRPSCGQCRRIGVDCGGYTRSRVFVNVTNPANIRGLRSQAAVPGTLGIIQPPSLSRTAFEERIFDLFWEGFMPSAPLFSPGSSIKRYSNGDWATAVQDLYRTDTALRQGLLALSLGTIGRRDKQQWMINDGLKFYCNALSEMNVALRHPSRRKSDALMVGSRILGFYEAISHIKRRQRCPLSQPVWKTVPWRNIPKTPKDTLADVFVDVPGILEDIDLLRGCKDGEAKEAKRYKLIEECWRMDAELNWWLEFLSPRQELEELLVRGFSNPTACDVAVASIMSLFWTMCVLTYSTLRLVMGPEPHLELPERTNPRLYCAKIANIVEIFFHPAAGTFGIQSAPLPIGMALVYLNSTEEGFTCAEKWKLLSFFGRRADSGIGIGKFLQSTQSDGLATTGNVTITPESIKAKSRRWMGVVA</sequence>
<dbReference type="EMBL" id="MPGH01000002">
    <property type="protein sequence ID" value="OLN97919.1"/>
    <property type="molecule type" value="Genomic_DNA"/>
</dbReference>
<evidence type="ECO:0000313" key="4">
    <source>
        <dbReference type="Proteomes" id="UP000186583"/>
    </source>
</evidence>
<feature type="domain" description="Zn(2)-C6 fungal-type" evidence="2">
    <location>
        <begin position="10"/>
        <end position="38"/>
    </location>
</feature>
<dbReference type="PANTHER" id="PTHR38111">
    <property type="entry name" value="ZN(2)-C6 FUNGAL-TYPE DOMAIN-CONTAINING PROTEIN-RELATED"/>
    <property type="match status" value="1"/>
</dbReference>
<dbReference type="OrthoDB" id="3525185at2759"/>
<keyword evidence="4" id="KW-1185">Reference proteome</keyword>
<accession>A0A1Q8S903</accession>
<dbReference type="GO" id="GO:0008270">
    <property type="term" value="F:zinc ion binding"/>
    <property type="evidence" value="ECO:0007669"/>
    <property type="project" value="InterPro"/>
</dbReference>
<keyword evidence="1" id="KW-0539">Nucleus</keyword>
<dbReference type="AlphaFoldDB" id="A0A1Q8S903"/>
<dbReference type="Gene3D" id="4.10.240.10">
    <property type="entry name" value="Zn(2)-C6 fungal-type DNA-binding domain"/>
    <property type="match status" value="1"/>
</dbReference>
<dbReference type="GO" id="GO:0000981">
    <property type="term" value="F:DNA-binding transcription factor activity, RNA polymerase II-specific"/>
    <property type="evidence" value="ECO:0007669"/>
    <property type="project" value="InterPro"/>
</dbReference>
<dbReference type="InterPro" id="IPR021858">
    <property type="entry name" value="Fun_TF"/>
</dbReference>
<name>A0A1Q8S903_9PEZI</name>
<proteinExistence type="predicted"/>
<dbReference type="Pfam" id="PF11951">
    <property type="entry name" value="Fungal_trans_2"/>
    <property type="match status" value="1"/>
</dbReference>
<evidence type="ECO:0000256" key="1">
    <source>
        <dbReference type="ARBA" id="ARBA00023242"/>
    </source>
</evidence>
<dbReference type="PROSITE" id="PS00463">
    <property type="entry name" value="ZN2_CY6_FUNGAL_1"/>
    <property type="match status" value="1"/>
</dbReference>
<dbReference type="CDD" id="cd00067">
    <property type="entry name" value="GAL4"/>
    <property type="match status" value="1"/>
</dbReference>
<evidence type="ECO:0000313" key="3">
    <source>
        <dbReference type="EMBL" id="OLN97919.1"/>
    </source>
</evidence>
<dbReference type="Proteomes" id="UP000186583">
    <property type="component" value="Unassembled WGS sequence"/>
</dbReference>
<dbReference type="InterPro" id="IPR053178">
    <property type="entry name" value="Osmoadaptation_assoc"/>
</dbReference>
<dbReference type="PROSITE" id="PS50048">
    <property type="entry name" value="ZN2_CY6_FUNGAL_2"/>
    <property type="match status" value="1"/>
</dbReference>
<dbReference type="InterPro" id="IPR036864">
    <property type="entry name" value="Zn2-C6_fun-type_DNA-bd_sf"/>
</dbReference>
<gene>
    <name evidence="3" type="ORF">CCHL11_02606</name>
</gene>
<dbReference type="PANTHER" id="PTHR38111:SF9">
    <property type="entry name" value="ZN(2)-C6 FUNGAL-TYPE DOMAIN-CONTAINING PROTEIN"/>
    <property type="match status" value="1"/>
</dbReference>
<protein>
    <recommendedName>
        <fullName evidence="2">Zn(2)-C6 fungal-type domain-containing protein</fullName>
    </recommendedName>
</protein>
<dbReference type="InterPro" id="IPR001138">
    <property type="entry name" value="Zn2Cys6_DnaBD"/>
</dbReference>
<comment type="caution">
    <text evidence="3">The sequence shown here is derived from an EMBL/GenBank/DDBJ whole genome shotgun (WGS) entry which is preliminary data.</text>
</comment>
<dbReference type="SUPFAM" id="SSF57701">
    <property type="entry name" value="Zn2/Cys6 DNA-binding domain"/>
    <property type="match status" value="1"/>
</dbReference>
<evidence type="ECO:0000259" key="2">
    <source>
        <dbReference type="PROSITE" id="PS50048"/>
    </source>
</evidence>
<dbReference type="STRING" id="708187.A0A1Q8S903"/>
<dbReference type="SMART" id="SM00066">
    <property type="entry name" value="GAL4"/>
    <property type="match status" value="1"/>
</dbReference>
<reference evidence="3 4" key="1">
    <citation type="submission" date="2016-11" db="EMBL/GenBank/DDBJ databases">
        <title>Draft Genome Assembly of Colletotrichum chlorophyti a pathogen of herbaceous plants.</title>
        <authorList>
            <person name="Gan P."/>
            <person name="Narusaka M."/>
            <person name="Tsushima A."/>
            <person name="Narusaka Y."/>
            <person name="Takano Y."/>
            <person name="Shirasu K."/>
        </authorList>
    </citation>
    <scope>NUCLEOTIDE SEQUENCE [LARGE SCALE GENOMIC DNA]</scope>
    <source>
        <strain evidence="3 4">NTL11</strain>
    </source>
</reference>